<feature type="region of interest" description="Disordered" evidence="1">
    <location>
        <begin position="1"/>
        <end position="21"/>
    </location>
</feature>
<evidence type="ECO:0000313" key="2">
    <source>
        <dbReference type="EMBL" id="KLJ08254.1"/>
    </source>
</evidence>
<sequence>MLTSQLGPPETGHTQRHPPQVWSDRNYIIMSDFPSSPNIHHRFDSEPQMIPRSPRLACVLERNSLS</sequence>
<dbReference type="EMBL" id="LDEV01002633">
    <property type="protein sequence ID" value="KLJ08254.1"/>
    <property type="molecule type" value="Genomic_DNA"/>
</dbReference>
<dbReference type="AlphaFoldDB" id="A0A0H1B9V7"/>
<evidence type="ECO:0000313" key="3">
    <source>
        <dbReference type="Proteomes" id="UP000053573"/>
    </source>
</evidence>
<comment type="caution">
    <text evidence="2">The sequence shown here is derived from an EMBL/GenBank/DDBJ whole genome shotgun (WGS) entry which is preliminary data.</text>
</comment>
<protein>
    <submittedName>
        <fullName evidence="2">Uncharacterized protein</fullName>
    </submittedName>
</protein>
<reference evidence="3" key="1">
    <citation type="journal article" date="2015" name="PLoS Genet.">
        <title>The dynamic genome and transcriptome of the human fungal pathogen Blastomyces and close relative Emmonsia.</title>
        <authorList>
            <person name="Munoz J.F."/>
            <person name="Gauthier G.M."/>
            <person name="Desjardins C.A."/>
            <person name="Gallo J.E."/>
            <person name="Holder J."/>
            <person name="Sullivan T.D."/>
            <person name="Marty A.J."/>
            <person name="Carmen J.C."/>
            <person name="Chen Z."/>
            <person name="Ding L."/>
            <person name="Gujja S."/>
            <person name="Magrini V."/>
            <person name="Misas E."/>
            <person name="Mitreva M."/>
            <person name="Priest M."/>
            <person name="Saif S."/>
            <person name="Whiston E.A."/>
            <person name="Young S."/>
            <person name="Zeng Q."/>
            <person name="Goldman W.E."/>
            <person name="Mardis E.R."/>
            <person name="Taylor J.W."/>
            <person name="McEwen J.G."/>
            <person name="Clay O.K."/>
            <person name="Klein B.S."/>
            <person name="Cuomo C.A."/>
        </authorList>
    </citation>
    <scope>NUCLEOTIDE SEQUENCE [LARGE SCALE GENOMIC DNA]</scope>
    <source>
        <strain evidence="3">UAMH 139</strain>
    </source>
</reference>
<proteinExistence type="predicted"/>
<gene>
    <name evidence="2" type="ORF">EMPG_16312</name>
</gene>
<dbReference type="Proteomes" id="UP000053573">
    <property type="component" value="Unassembled WGS sequence"/>
</dbReference>
<name>A0A0H1B9V7_9EURO</name>
<evidence type="ECO:0000256" key="1">
    <source>
        <dbReference type="SAM" id="MobiDB-lite"/>
    </source>
</evidence>
<accession>A0A0H1B9V7</accession>
<organism evidence="2 3">
    <name type="scientific">Blastomyces silverae</name>
    <dbReference type="NCBI Taxonomy" id="2060906"/>
    <lineage>
        <taxon>Eukaryota</taxon>
        <taxon>Fungi</taxon>
        <taxon>Dikarya</taxon>
        <taxon>Ascomycota</taxon>
        <taxon>Pezizomycotina</taxon>
        <taxon>Eurotiomycetes</taxon>
        <taxon>Eurotiomycetidae</taxon>
        <taxon>Onygenales</taxon>
        <taxon>Ajellomycetaceae</taxon>
        <taxon>Blastomyces</taxon>
    </lineage>
</organism>
<keyword evidence="3" id="KW-1185">Reference proteome</keyword>